<dbReference type="InterPro" id="IPR051955">
    <property type="entry name" value="PME_Inhibitor"/>
</dbReference>
<evidence type="ECO:0000313" key="9">
    <source>
        <dbReference type="Proteomes" id="UP001162972"/>
    </source>
</evidence>
<dbReference type="InterPro" id="IPR035513">
    <property type="entry name" value="Invertase/methylesterase_inhib"/>
</dbReference>
<keyword evidence="3" id="KW-0964">Secreted</keyword>
<dbReference type="Proteomes" id="UP001162972">
    <property type="component" value="Chromosome 15Z"/>
</dbReference>
<evidence type="ECO:0000256" key="1">
    <source>
        <dbReference type="ARBA" id="ARBA00004271"/>
    </source>
</evidence>
<dbReference type="PANTHER" id="PTHR31080:SF161">
    <property type="entry name" value="OS10G0508700 PROTEIN"/>
    <property type="match status" value="1"/>
</dbReference>
<comment type="subcellular location">
    <subcellularLocation>
        <location evidence="1">Secreted</location>
        <location evidence="1">Extracellular space</location>
        <location evidence="1">Apoplast</location>
    </subcellularLocation>
</comment>
<protein>
    <recommendedName>
        <fullName evidence="7">Pectinesterase inhibitor domain-containing protein</fullName>
    </recommendedName>
</protein>
<evidence type="ECO:0000259" key="7">
    <source>
        <dbReference type="SMART" id="SM00856"/>
    </source>
</evidence>
<name>A0AAD6NZH3_9ROSI</name>
<dbReference type="AlphaFoldDB" id="A0AAD6NZH3"/>
<dbReference type="Gene3D" id="1.20.140.40">
    <property type="entry name" value="Invertase/pectin methylesterase inhibitor family protein"/>
    <property type="match status" value="1"/>
</dbReference>
<dbReference type="GO" id="GO:0048046">
    <property type="term" value="C:apoplast"/>
    <property type="evidence" value="ECO:0007669"/>
    <property type="project" value="UniProtKB-SubCell"/>
</dbReference>
<keyword evidence="9" id="KW-1185">Reference proteome</keyword>
<dbReference type="InterPro" id="IPR006501">
    <property type="entry name" value="Pectinesterase_inhib_dom"/>
</dbReference>
<evidence type="ECO:0000313" key="8">
    <source>
        <dbReference type="EMBL" id="KAJ6410668.1"/>
    </source>
</evidence>
<evidence type="ECO:0000256" key="2">
    <source>
        <dbReference type="ARBA" id="ARBA00022523"/>
    </source>
</evidence>
<evidence type="ECO:0000256" key="3">
    <source>
        <dbReference type="ARBA" id="ARBA00022525"/>
    </source>
</evidence>
<dbReference type="NCBIfam" id="TIGR01614">
    <property type="entry name" value="PME_inhib"/>
    <property type="match status" value="1"/>
</dbReference>
<proteinExistence type="inferred from homology"/>
<sequence length="232" mass="26018">MQGTLSFKRSTLRRFTTHTLFLNNNSTIMASSAVSKQSYLHNLVILTTLALFCVSKTCLAENSEPHQVECGDDFIKTSCGVTRYPELCYQKLSAYADAIEDNPTRLANVTLSETLKNTESTLTMVQKLLEKRKLRPRDAGAIRDCVETMNDSVDELQKSMLAMSDLEGPDFDMEMINIRTWVSAALTDEDTCMDGFEENSMDAKVKDTIRSYIVTVAQLTSITLAFINNLLH</sequence>
<feature type="domain" description="Pectinesterase inhibitor" evidence="7">
    <location>
        <begin position="70"/>
        <end position="226"/>
    </location>
</feature>
<keyword evidence="4" id="KW-0732">Signal</keyword>
<dbReference type="PANTHER" id="PTHR31080">
    <property type="entry name" value="PECTINESTERASE INHIBITOR-LIKE"/>
    <property type="match status" value="1"/>
</dbReference>
<dbReference type="EMBL" id="JAPFFJ010000014">
    <property type="protein sequence ID" value="KAJ6410668.1"/>
    <property type="molecule type" value="Genomic_DNA"/>
</dbReference>
<dbReference type="FunFam" id="1.20.140.40:FF:000006">
    <property type="entry name" value="Pectinesterase inhibitor 3"/>
    <property type="match status" value="1"/>
</dbReference>
<keyword evidence="2" id="KW-0052">Apoplast</keyword>
<evidence type="ECO:0000256" key="4">
    <source>
        <dbReference type="ARBA" id="ARBA00022729"/>
    </source>
</evidence>
<accession>A0AAD6NZH3</accession>
<reference evidence="8 9" key="1">
    <citation type="journal article" date="2023" name="Int. J. Mol. Sci.">
        <title>De Novo Assembly and Annotation of 11 Diverse Shrub Willow (Salix) Genomes Reveals Novel Gene Organization in Sex-Linked Regions.</title>
        <authorList>
            <person name="Hyden B."/>
            <person name="Feng K."/>
            <person name="Yates T.B."/>
            <person name="Jawdy S."/>
            <person name="Cereghino C."/>
            <person name="Smart L.B."/>
            <person name="Muchero W."/>
        </authorList>
    </citation>
    <scope>NUCLEOTIDE SEQUENCE [LARGE SCALE GENOMIC DNA]</scope>
    <source>
        <tissue evidence="8">Shoot tip</tissue>
    </source>
</reference>
<dbReference type="CDD" id="cd15798">
    <property type="entry name" value="PMEI-like_3"/>
    <property type="match status" value="1"/>
</dbReference>
<dbReference type="Pfam" id="PF04043">
    <property type="entry name" value="PMEI"/>
    <property type="match status" value="1"/>
</dbReference>
<keyword evidence="5" id="KW-1015">Disulfide bond</keyword>
<dbReference type="SMART" id="SM00856">
    <property type="entry name" value="PMEI"/>
    <property type="match status" value="1"/>
</dbReference>
<dbReference type="SUPFAM" id="SSF101148">
    <property type="entry name" value="Plant invertase/pectin methylesterase inhibitor"/>
    <property type="match status" value="1"/>
</dbReference>
<dbReference type="GO" id="GO:0004857">
    <property type="term" value="F:enzyme inhibitor activity"/>
    <property type="evidence" value="ECO:0007669"/>
    <property type="project" value="InterPro"/>
</dbReference>
<gene>
    <name evidence="8" type="ORF">OIU84_007424</name>
</gene>
<evidence type="ECO:0000256" key="5">
    <source>
        <dbReference type="ARBA" id="ARBA00023157"/>
    </source>
</evidence>
<comment type="caution">
    <text evidence="8">The sequence shown here is derived from an EMBL/GenBank/DDBJ whole genome shotgun (WGS) entry which is preliminary data.</text>
</comment>
<comment type="similarity">
    <text evidence="6">Belongs to the PMEI family.</text>
</comment>
<organism evidence="8 9">
    <name type="scientific">Salix udensis</name>
    <dbReference type="NCBI Taxonomy" id="889485"/>
    <lineage>
        <taxon>Eukaryota</taxon>
        <taxon>Viridiplantae</taxon>
        <taxon>Streptophyta</taxon>
        <taxon>Embryophyta</taxon>
        <taxon>Tracheophyta</taxon>
        <taxon>Spermatophyta</taxon>
        <taxon>Magnoliopsida</taxon>
        <taxon>eudicotyledons</taxon>
        <taxon>Gunneridae</taxon>
        <taxon>Pentapetalae</taxon>
        <taxon>rosids</taxon>
        <taxon>fabids</taxon>
        <taxon>Malpighiales</taxon>
        <taxon>Salicaceae</taxon>
        <taxon>Saliceae</taxon>
        <taxon>Salix</taxon>
    </lineage>
</organism>
<evidence type="ECO:0000256" key="6">
    <source>
        <dbReference type="ARBA" id="ARBA00038471"/>
    </source>
</evidence>